<evidence type="ECO:0000313" key="6">
    <source>
        <dbReference type="Proteomes" id="UP000268094"/>
    </source>
</evidence>
<feature type="domain" description="5'-Nucleotidase C-terminal" evidence="4">
    <location>
        <begin position="326"/>
        <end position="484"/>
    </location>
</feature>
<comment type="caution">
    <text evidence="5">The sequence shown here is derived from an EMBL/GenBank/DDBJ whole genome shotgun (WGS) entry which is preliminary data.</text>
</comment>
<keyword evidence="6" id="KW-1185">Reference proteome</keyword>
<dbReference type="OrthoDB" id="9803927at2"/>
<dbReference type="Gene3D" id="3.90.780.10">
    <property type="entry name" value="5'-Nucleotidase, C-terminal domain"/>
    <property type="match status" value="1"/>
</dbReference>
<organism evidence="5 6">
    <name type="scientific">Corallococcus terminator</name>
    <dbReference type="NCBI Taxonomy" id="2316733"/>
    <lineage>
        <taxon>Bacteria</taxon>
        <taxon>Pseudomonadati</taxon>
        <taxon>Myxococcota</taxon>
        <taxon>Myxococcia</taxon>
        <taxon>Myxococcales</taxon>
        <taxon>Cystobacterineae</taxon>
        <taxon>Myxococcaceae</taxon>
        <taxon>Corallococcus</taxon>
    </lineage>
</organism>
<evidence type="ECO:0000256" key="2">
    <source>
        <dbReference type="RuleBase" id="RU362119"/>
    </source>
</evidence>
<reference evidence="6" key="1">
    <citation type="submission" date="2018-09" db="EMBL/GenBank/DDBJ databases">
        <authorList>
            <person name="Livingstone P.G."/>
            <person name="Whitworth D.E."/>
        </authorList>
    </citation>
    <scope>NUCLEOTIDE SEQUENCE [LARGE SCALE GENOMIC DNA]</scope>
    <source>
        <strain evidence="6">CA054A</strain>
    </source>
</reference>
<dbReference type="PANTHER" id="PTHR11575">
    <property type="entry name" value="5'-NUCLEOTIDASE-RELATED"/>
    <property type="match status" value="1"/>
</dbReference>
<name>A0A3A8HL99_9BACT</name>
<evidence type="ECO:0000259" key="4">
    <source>
        <dbReference type="Pfam" id="PF02872"/>
    </source>
</evidence>
<dbReference type="PRINTS" id="PR01607">
    <property type="entry name" value="APYRASEFAMLY"/>
</dbReference>
<comment type="similarity">
    <text evidence="2">Belongs to the 5'-nucleotidase family.</text>
</comment>
<dbReference type="EMBL" id="RAVZ01000484">
    <property type="protein sequence ID" value="RKG72172.1"/>
    <property type="molecule type" value="Genomic_DNA"/>
</dbReference>
<proteinExistence type="inferred from homology"/>
<feature type="signal peptide" evidence="2">
    <location>
        <begin position="1"/>
        <end position="26"/>
    </location>
</feature>
<dbReference type="PANTHER" id="PTHR11575:SF48">
    <property type="entry name" value="5'-NUCLEOTIDASE"/>
    <property type="match status" value="1"/>
</dbReference>
<sequence>MTKMTVRARAALLPLTLVLAAHSAGAAAPTLAPPTSAPSGETVRLTLLHLNDVYQFQPTAQNRGGLSRVATLRKQALKESPHVLTLMAGDTLSPSVESSAEVAGEALKGRQMIDAWNALGVDYSVVGNHEFDFGDDVLRARIQQSRFPWLGANVMSVKSGQVFDGMKAWDVRDVGGVKVGIFGVVLPETQHSSKPGKDTRITPYCEAAKQSVDAVRAAGAQFVVALTHLAVEQDRELAKCVRVDVIIGGHDHDRVEETVAGTPIFKLDEDAVDLGRLTLDLDAKTGAVKKLAWKVLPITAKTPDDAAFNEQMKAYAPLLATLAERIGRSPVALDARSAQNRVGETNLGSFLADTFRAATGADVALVNGGAVRADRVLPAGKMTRRELYSLMPYRNELVMLEVTGATLRAALENGVSLSSVDGKPPGRFPQVSGMRFTYDLRKPPGARVTKVEARGRPLDDAAVYRLATLSFVAAGNDGYTMFKDLPLLPASKDLPSPWDALSSAFSSGKPAPRAKPQGRIALVGAPAGGLHAPPTMK</sequence>
<dbReference type="InterPro" id="IPR004843">
    <property type="entry name" value="Calcineurin-like_PHP"/>
</dbReference>
<dbReference type="InterPro" id="IPR006179">
    <property type="entry name" value="5_nucleotidase/apyrase"/>
</dbReference>
<dbReference type="Gene3D" id="3.60.21.10">
    <property type="match status" value="1"/>
</dbReference>
<dbReference type="SUPFAM" id="SSF55816">
    <property type="entry name" value="5'-nucleotidase (syn. UDP-sugar hydrolase), C-terminal domain"/>
    <property type="match status" value="1"/>
</dbReference>
<evidence type="ECO:0000313" key="5">
    <source>
        <dbReference type="EMBL" id="RKG72172.1"/>
    </source>
</evidence>
<dbReference type="GO" id="GO:0009166">
    <property type="term" value="P:nucleotide catabolic process"/>
    <property type="evidence" value="ECO:0007669"/>
    <property type="project" value="InterPro"/>
</dbReference>
<dbReference type="GO" id="GO:0000166">
    <property type="term" value="F:nucleotide binding"/>
    <property type="evidence" value="ECO:0007669"/>
    <property type="project" value="UniProtKB-KW"/>
</dbReference>
<dbReference type="Pfam" id="PF00149">
    <property type="entry name" value="Metallophos"/>
    <property type="match status" value="1"/>
</dbReference>
<feature type="domain" description="Calcineurin-like phosphoesterase" evidence="3">
    <location>
        <begin position="46"/>
        <end position="253"/>
    </location>
</feature>
<keyword evidence="2" id="KW-0547">Nucleotide-binding</keyword>
<dbReference type="RefSeq" id="WP_120545521.1">
    <property type="nucleotide sequence ID" value="NZ_RAVZ01000484.1"/>
</dbReference>
<dbReference type="SUPFAM" id="SSF56300">
    <property type="entry name" value="Metallo-dependent phosphatases"/>
    <property type="match status" value="1"/>
</dbReference>
<protein>
    <submittedName>
        <fullName evidence="5">Bifunctional metallophosphatase/5'-nucleotidase</fullName>
    </submittedName>
</protein>
<accession>A0A3A8HL99</accession>
<keyword evidence="2" id="KW-0378">Hydrolase</keyword>
<dbReference type="Pfam" id="PF02872">
    <property type="entry name" value="5_nucleotid_C"/>
    <property type="match status" value="1"/>
</dbReference>
<evidence type="ECO:0000259" key="3">
    <source>
        <dbReference type="Pfam" id="PF00149"/>
    </source>
</evidence>
<evidence type="ECO:0000256" key="1">
    <source>
        <dbReference type="ARBA" id="ARBA00022729"/>
    </source>
</evidence>
<gene>
    <name evidence="5" type="ORF">D7V88_38560</name>
</gene>
<dbReference type="InterPro" id="IPR008334">
    <property type="entry name" value="5'-Nucleotdase_C"/>
</dbReference>
<dbReference type="Proteomes" id="UP000268094">
    <property type="component" value="Unassembled WGS sequence"/>
</dbReference>
<feature type="chain" id="PRO_5017103391" evidence="2">
    <location>
        <begin position="27"/>
        <end position="537"/>
    </location>
</feature>
<dbReference type="InterPro" id="IPR036907">
    <property type="entry name" value="5'-Nucleotdase_C_sf"/>
</dbReference>
<dbReference type="GO" id="GO:0016787">
    <property type="term" value="F:hydrolase activity"/>
    <property type="evidence" value="ECO:0007669"/>
    <property type="project" value="UniProtKB-KW"/>
</dbReference>
<dbReference type="InterPro" id="IPR029052">
    <property type="entry name" value="Metallo-depent_PP-like"/>
</dbReference>
<dbReference type="AlphaFoldDB" id="A0A3A8HL99"/>
<keyword evidence="1 2" id="KW-0732">Signal</keyword>